<dbReference type="Pfam" id="PF00331">
    <property type="entry name" value="Glyco_hydro_10"/>
    <property type="match status" value="1"/>
</dbReference>
<comment type="caution">
    <text evidence="5">The sequence shown here is derived from an EMBL/GenBank/DDBJ whole genome shotgun (WGS) entry which is preliminary data.</text>
</comment>
<sequence length="330" mass="38668">MIRRIFTVCILAVLAGILFLALTLRPVPATVTYGVSFSTMHAEELGLDWRSAYLAVLDDLKARDLRIPAYWPRVEKARDGYDWSELDFQLREARARDARVVLAVGRRLPRWPECHVPEWAQGLSWEEQKTELREYITAVVERYKGNSTISYWQVENEPYLSAFAYDHCGELDEAFLKEEIALVRSLDSRPILITDSGNLGTWMGPYKNGDVFGTSLYIYFWNPELGQFKTKLPALFYRAKERMVELLYGKKQTFLIELSLEPWLIEPTVDAPLEEQLLRMDINKFNEIIAYARQTSFDTQYLWGAEWWYYLKEKRGHAEFWDAAKELYAR</sequence>
<accession>A0A1F6CQF8</accession>
<protein>
    <recommendedName>
        <fullName evidence="4">GH10 domain-containing protein</fullName>
    </recommendedName>
</protein>
<dbReference type="Gene3D" id="3.20.20.80">
    <property type="entry name" value="Glycosidases"/>
    <property type="match status" value="1"/>
</dbReference>
<proteinExistence type="predicted"/>
<evidence type="ECO:0000313" key="6">
    <source>
        <dbReference type="Proteomes" id="UP000176445"/>
    </source>
</evidence>
<keyword evidence="2" id="KW-0119">Carbohydrate metabolism</keyword>
<dbReference type="SUPFAM" id="SSF51445">
    <property type="entry name" value="(Trans)glycosidases"/>
    <property type="match status" value="1"/>
</dbReference>
<evidence type="ECO:0000256" key="1">
    <source>
        <dbReference type="ARBA" id="ARBA00022801"/>
    </source>
</evidence>
<organism evidence="5 6">
    <name type="scientific">Candidatus Kaiserbacteria bacterium RIFCSPHIGHO2_01_FULL_54_36b</name>
    <dbReference type="NCBI Taxonomy" id="1798483"/>
    <lineage>
        <taxon>Bacteria</taxon>
        <taxon>Candidatus Kaiseribacteriota</taxon>
    </lineage>
</organism>
<dbReference type="GO" id="GO:0000272">
    <property type="term" value="P:polysaccharide catabolic process"/>
    <property type="evidence" value="ECO:0007669"/>
    <property type="project" value="UniProtKB-KW"/>
</dbReference>
<feature type="domain" description="GH10" evidence="4">
    <location>
        <begin position="71"/>
        <end position="158"/>
    </location>
</feature>
<evidence type="ECO:0000256" key="2">
    <source>
        <dbReference type="ARBA" id="ARBA00023277"/>
    </source>
</evidence>
<dbReference type="InterPro" id="IPR001000">
    <property type="entry name" value="GH10_dom"/>
</dbReference>
<dbReference type="AlphaFoldDB" id="A0A1F6CQF8"/>
<reference evidence="5 6" key="1">
    <citation type="journal article" date="2016" name="Nat. Commun.">
        <title>Thousands of microbial genomes shed light on interconnected biogeochemical processes in an aquifer system.</title>
        <authorList>
            <person name="Anantharaman K."/>
            <person name="Brown C.T."/>
            <person name="Hug L.A."/>
            <person name="Sharon I."/>
            <person name="Castelle C.J."/>
            <person name="Probst A.J."/>
            <person name="Thomas B.C."/>
            <person name="Singh A."/>
            <person name="Wilkins M.J."/>
            <person name="Karaoz U."/>
            <person name="Brodie E.L."/>
            <person name="Williams K.H."/>
            <person name="Hubbard S.S."/>
            <person name="Banfield J.F."/>
        </authorList>
    </citation>
    <scope>NUCLEOTIDE SEQUENCE [LARGE SCALE GENOMIC DNA]</scope>
</reference>
<keyword evidence="3" id="KW-0624">Polysaccharide degradation</keyword>
<keyword evidence="1" id="KW-0378">Hydrolase</keyword>
<dbReference type="GO" id="GO:0004553">
    <property type="term" value="F:hydrolase activity, hydrolyzing O-glycosyl compounds"/>
    <property type="evidence" value="ECO:0007669"/>
    <property type="project" value="InterPro"/>
</dbReference>
<evidence type="ECO:0000256" key="3">
    <source>
        <dbReference type="ARBA" id="ARBA00023326"/>
    </source>
</evidence>
<evidence type="ECO:0000259" key="4">
    <source>
        <dbReference type="Pfam" id="PF00331"/>
    </source>
</evidence>
<dbReference type="InterPro" id="IPR017853">
    <property type="entry name" value="GH"/>
</dbReference>
<name>A0A1F6CQF8_9BACT</name>
<gene>
    <name evidence="5" type="ORF">A2704_03375</name>
</gene>
<dbReference type="Proteomes" id="UP000176445">
    <property type="component" value="Unassembled WGS sequence"/>
</dbReference>
<evidence type="ECO:0000313" key="5">
    <source>
        <dbReference type="EMBL" id="OGG51383.1"/>
    </source>
</evidence>
<dbReference type="EMBL" id="MFKW01000029">
    <property type="protein sequence ID" value="OGG51383.1"/>
    <property type="molecule type" value="Genomic_DNA"/>
</dbReference>